<proteinExistence type="predicted"/>
<accession>A0A8T2IFD0</accession>
<name>A0A8T2IFD0_9PIPI</name>
<sequence length="152" mass="16960">MLGRRPGKKTGQGKGKGAAAAKELGLFVDFNPEDMMLGIPDDPDDRDLEAELAALTGEKLKTKQKIKAPLPMEDIERMAQDCMRNSDEEDDEDLEGDEDLLAELQEVVGEEEWEPSHPKSEESFAPDLIKLTDPAQELDTHLQVHNRKPLLI</sequence>
<feature type="region of interest" description="Disordered" evidence="1">
    <location>
        <begin position="1"/>
        <end position="21"/>
    </location>
</feature>
<keyword evidence="3" id="KW-1185">Reference proteome</keyword>
<evidence type="ECO:0000313" key="2">
    <source>
        <dbReference type="EMBL" id="KAG8429311.1"/>
    </source>
</evidence>
<dbReference type="OrthoDB" id="19996at2759"/>
<gene>
    <name evidence="2" type="ORF">GDO86_020552</name>
</gene>
<dbReference type="EMBL" id="JAACNH010009204">
    <property type="protein sequence ID" value="KAG8429311.1"/>
    <property type="molecule type" value="Genomic_DNA"/>
</dbReference>
<dbReference type="Proteomes" id="UP000812440">
    <property type="component" value="Unassembled WGS sequence"/>
</dbReference>
<dbReference type="PANTHER" id="PTHR13076:SF5">
    <property type="entry name" value="COILED-COIL AND C2 DOMAIN-CONTAINING PROTEIN 1B"/>
    <property type="match status" value="1"/>
</dbReference>
<evidence type="ECO:0000313" key="3">
    <source>
        <dbReference type="Proteomes" id="UP000812440"/>
    </source>
</evidence>
<dbReference type="GO" id="GO:0001227">
    <property type="term" value="F:DNA-binding transcription repressor activity, RNA polymerase II-specific"/>
    <property type="evidence" value="ECO:0007669"/>
    <property type="project" value="InterPro"/>
</dbReference>
<reference evidence="2" key="1">
    <citation type="thesis" date="2020" institute="ProQuest LLC" country="789 East Eisenhower Parkway, Ann Arbor, MI, USA">
        <title>Comparative Genomics and Chromosome Evolution.</title>
        <authorList>
            <person name="Mudd A.B."/>
        </authorList>
    </citation>
    <scope>NUCLEOTIDE SEQUENCE</scope>
    <source>
        <strain evidence="2">Female2</strain>
        <tissue evidence="2">Blood</tissue>
    </source>
</reference>
<evidence type="ECO:0000256" key="1">
    <source>
        <dbReference type="SAM" id="MobiDB-lite"/>
    </source>
</evidence>
<organism evidence="2 3">
    <name type="scientific">Hymenochirus boettgeri</name>
    <name type="common">Congo dwarf clawed frog</name>
    <dbReference type="NCBI Taxonomy" id="247094"/>
    <lineage>
        <taxon>Eukaryota</taxon>
        <taxon>Metazoa</taxon>
        <taxon>Chordata</taxon>
        <taxon>Craniata</taxon>
        <taxon>Vertebrata</taxon>
        <taxon>Euteleostomi</taxon>
        <taxon>Amphibia</taxon>
        <taxon>Batrachia</taxon>
        <taxon>Anura</taxon>
        <taxon>Pipoidea</taxon>
        <taxon>Pipidae</taxon>
        <taxon>Pipinae</taxon>
        <taxon>Hymenochirus</taxon>
    </lineage>
</organism>
<protein>
    <submittedName>
        <fullName evidence="2">Uncharacterized protein</fullName>
    </submittedName>
</protein>
<dbReference type="AlphaFoldDB" id="A0A8T2IFD0"/>
<comment type="caution">
    <text evidence="2">The sequence shown here is derived from an EMBL/GenBank/DDBJ whole genome shotgun (WGS) entry which is preliminary data.</text>
</comment>
<dbReference type="InterPro" id="IPR039725">
    <property type="entry name" value="CC2D1A/B"/>
</dbReference>
<dbReference type="PANTHER" id="PTHR13076">
    <property type="entry name" value="COILED-COIL AND C2 DOMAIN-CONTAINING PROTEIN 1-LIKE"/>
    <property type="match status" value="1"/>
</dbReference>